<protein>
    <submittedName>
        <fullName evidence="1">Uncharacterized protein</fullName>
    </submittedName>
</protein>
<dbReference type="AlphaFoldDB" id="A0A0B7C411"/>
<accession>A0A0B7C411</accession>
<feature type="non-terminal residue" evidence="1">
    <location>
        <position position="70"/>
    </location>
</feature>
<reference evidence="1" key="1">
    <citation type="submission" date="2014-12" db="EMBL/GenBank/DDBJ databases">
        <title>Insight into the proteome of Arion vulgaris.</title>
        <authorList>
            <person name="Aradska J."/>
            <person name="Bulat T."/>
            <person name="Smidak R."/>
            <person name="Sarate P."/>
            <person name="Gangsoo J."/>
            <person name="Sialana F."/>
            <person name="Bilban M."/>
            <person name="Lubec G."/>
        </authorList>
    </citation>
    <scope>NUCLEOTIDE SEQUENCE</scope>
    <source>
        <tissue evidence="1">Skin</tissue>
    </source>
</reference>
<feature type="non-terminal residue" evidence="1">
    <location>
        <position position="1"/>
    </location>
</feature>
<gene>
    <name evidence="1" type="primary">ORF222427</name>
</gene>
<evidence type="ECO:0000313" key="1">
    <source>
        <dbReference type="EMBL" id="CEK99912.1"/>
    </source>
</evidence>
<dbReference type="EMBL" id="HACG01053041">
    <property type="protein sequence ID" value="CEK99912.1"/>
    <property type="molecule type" value="Transcribed_RNA"/>
</dbReference>
<proteinExistence type="predicted"/>
<sequence>CEQPRSGDTMSREQLEDEVDIPVSNLTSHLTDLVTVVLVTTRLYRYQIEDNSTYLHDHHSGGQSPRLGVS</sequence>
<organism evidence="1">
    <name type="scientific">Arion vulgaris</name>
    <dbReference type="NCBI Taxonomy" id="1028688"/>
    <lineage>
        <taxon>Eukaryota</taxon>
        <taxon>Metazoa</taxon>
        <taxon>Spiralia</taxon>
        <taxon>Lophotrochozoa</taxon>
        <taxon>Mollusca</taxon>
        <taxon>Gastropoda</taxon>
        <taxon>Heterobranchia</taxon>
        <taxon>Euthyneura</taxon>
        <taxon>Panpulmonata</taxon>
        <taxon>Eupulmonata</taxon>
        <taxon>Stylommatophora</taxon>
        <taxon>Helicina</taxon>
        <taxon>Arionoidea</taxon>
        <taxon>Arionidae</taxon>
        <taxon>Arion</taxon>
    </lineage>
</organism>
<name>A0A0B7C411_9EUPU</name>